<feature type="binding site" evidence="8">
    <location>
        <begin position="37"/>
        <end position="38"/>
    </location>
    <ligand>
        <name>4-CDP-2-C-methyl-D-erythritol 2-phosphate</name>
        <dbReference type="ChEBI" id="CHEBI:57919"/>
    </ligand>
</feature>
<proteinExistence type="inferred from homology"/>
<feature type="binding site" evidence="8">
    <location>
        <position position="145"/>
    </location>
    <ligand>
        <name>4-CDP-2-C-methyl-D-erythritol 2-phosphate</name>
        <dbReference type="ChEBI" id="CHEBI:57919"/>
    </ligand>
</feature>
<dbReference type="PANTHER" id="PTHR43181:SF1">
    <property type="entry name" value="2-C-METHYL-D-ERYTHRITOL 2,4-CYCLODIPHOSPHATE SYNTHASE, CHLOROPLASTIC"/>
    <property type="match status" value="1"/>
</dbReference>
<keyword evidence="6 8" id="KW-0414">Isoprene biosynthesis</keyword>
<dbReference type="NCBIfam" id="TIGR00151">
    <property type="entry name" value="ispF"/>
    <property type="match status" value="1"/>
</dbReference>
<evidence type="ECO:0000256" key="4">
    <source>
        <dbReference type="ARBA" id="ARBA00012579"/>
    </source>
</evidence>
<feature type="binding site" evidence="8">
    <location>
        <position position="45"/>
    </location>
    <ligand>
        <name>a divalent metal cation</name>
        <dbReference type="ChEBI" id="CHEBI:60240"/>
    </ligand>
</feature>
<dbReference type="GO" id="GO:0016114">
    <property type="term" value="P:terpenoid biosynthetic process"/>
    <property type="evidence" value="ECO:0007669"/>
    <property type="project" value="InterPro"/>
</dbReference>
<dbReference type="HAMAP" id="MF_00107">
    <property type="entry name" value="IspF"/>
    <property type="match status" value="1"/>
</dbReference>
<gene>
    <name evidence="8 11" type="primary">ispF</name>
    <name evidence="11" type="ORF">KA717_30590</name>
</gene>
<comment type="subunit">
    <text evidence="8">Homotrimer.</text>
</comment>
<dbReference type="CDD" id="cd00554">
    <property type="entry name" value="MECDP_synthase"/>
    <property type="match status" value="1"/>
</dbReference>
<dbReference type="FunFam" id="3.30.1330.50:FF:000001">
    <property type="entry name" value="2-C-methyl-D-erythritol 2,4-cyclodiphosphate synthase"/>
    <property type="match status" value="1"/>
</dbReference>
<reference evidence="11" key="1">
    <citation type="submission" date="2021-04" db="EMBL/GenBank/DDBJ databases">
        <title>Genome sequence of Woronichinia naegeliana from Washington state freshwater lake bloom.</title>
        <authorList>
            <person name="Dreher T.W."/>
        </authorList>
    </citation>
    <scope>NUCLEOTIDE SEQUENCE</scope>
    <source>
        <strain evidence="11">WA131</strain>
    </source>
</reference>
<feature type="binding site" evidence="8">
    <location>
        <begin position="59"/>
        <end position="61"/>
    </location>
    <ligand>
        <name>4-CDP-2-C-methyl-D-erythritol 2-phosphate</name>
        <dbReference type="ChEBI" id="CHEBI:57919"/>
    </ligand>
</feature>
<keyword evidence="7 8" id="KW-0456">Lyase</keyword>
<evidence type="ECO:0000256" key="7">
    <source>
        <dbReference type="ARBA" id="ARBA00023239"/>
    </source>
</evidence>
<dbReference type="KEGG" id="wna:KA717_30590"/>
<feature type="binding site" evidence="8">
    <location>
        <position position="13"/>
    </location>
    <ligand>
        <name>a divalent metal cation</name>
        <dbReference type="ChEBI" id="CHEBI:60240"/>
    </ligand>
</feature>
<evidence type="ECO:0000256" key="8">
    <source>
        <dbReference type="HAMAP-Rule" id="MF_00107"/>
    </source>
</evidence>
<dbReference type="InterPro" id="IPR020555">
    <property type="entry name" value="MECDP_synthase_CS"/>
</dbReference>
<evidence type="ECO:0000259" key="10">
    <source>
        <dbReference type="Pfam" id="PF02542"/>
    </source>
</evidence>
<evidence type="ECO:0000256" key="3">
    <source>
        <dbReference type="ARBA" id="ARBA00008480"/>
    </source>
</evidence>
<dbReference type="EMBL" id="CP073041">
    <property type="protein sequence ID" value="UXE59993.1"/>
    <property type="molecule type" value="Genomic_DNA"/>
</dbReference>
<feature type="site" description="Transition state stabilizer" evidence="8">
    <location>
        <position position="37"/>
    </location>
</feature>
<dbReference type="InterPro" id="IPR036571">
    <property type="entry name" value="MECDP_synthase_sf"/>
</dbReference>
<dbReference type="Proteomes" id="UP001065613">
    <property type="component" value="Chromosome"/>
</dbReference>
<evidence type="ECO:0000256" key="6">
    <source>
        <dbReference type="ARBA" id="ARBA00023229"/>
    </source>
</evidence>
<evidence type="ECO:0000313" key="11">
    <source>
        <dbReference type="EMBL" id="UXE59993.1"/>
    </source>
</evidence>
<comment type="similarity">
    <text evidence="3 8 9">Belongs to the IspF family.</text>
</comment>
<feature type="binding site" evidence="8">
    <location>
        <position position="11"/>
    </location>
    <ligand>
        <name>a divalent metal cation</name>
        <dbReference type="ChEBI" id="CHEBI:60240"/>
    </ligand>
</feature>
<keyword evidence="5 8" id="KW-0479">Metal-binding</keyword>
<comment type="function">
    <text evidence="8">Involved in the biosynthesis of isopentenyl diphosphate (IPP) and dimethylallyl diphosphate (DMAPP), two major building blocks of isoprenoid compounds. Catalyzes the conversion of 4-diphosphocytidyl-2-C-methyl-D-erythritol 2-phosphate (CDP-ME2P) to 2-C-methyl-D-erythritol 2,4-cyclodiphosphate (ME-CPP) with a corresponding release of cytidine 5-monophosphate (CMP).</text>
</comment>
<dbReference type="InterPro" id="IPR003526">
    <property type="entry name" value="MECDP_synthase"/>
</dbReference>
<comment type="catalytic activity">
    <reaction evidence="1 8 9">
        <text>4-CDP-2-C-methyl-D-erythritol 2-phosphate = 2-C-methyl-D-erythritol 2,4-cyclic diphosphate + CMP</text>
        <dbReference type="Rhea" id="RHEA:23864"/>
        <dbReference type="ChEBI" id="CHEBI:57919"/>
        <dbReference type="ChEBI" id="CHEBI:58483"/>
        <dbReference type="ChEBI" id="CHEBI:60377"/>
        <dbReference type="EC" id="4.6.1.12"/>
    </reaction>
</comment>
<evidence type="ECO:0000256" key="1">
    <source>
        <dbReference type="ARBA" id="ARBA00000200"/>
    </source>
</evidence>
<dbReference type="Pfam" id="PF02542">
    <property type="entry name" value="YgbB"/>
    <property type="match status" value="1"/>
</dbReference>
<evidence type="ECO:0000256" key="2">
    <source>
        <dbReference type="ARBA" id="ARBA00004709"/>
    </source>
</evidence>
<name>A0A977KU51_9CYAN</name>
<evidence type="ECO:0000256" key="9">
    <source>
        <dbReference type="RuleBase" id="RU004395"/>
    </source>
</evidence>
<dbReference type="GO" id="GO:0046872">
    <property type="term" value="F:metal ion binding"/>
    <property type="evidence" value="ECO:0007669"/>
    <property type="project" value="UniProtKB-KW"/>
</dbReference>
<organism evidence="11">
    <name type="scientific">Woronichinia naegeliana WA131</name>
    <dbReference type="NCBI Taxonomy" id="2824559"/>
    <lineage>
        <taxon>Bacteria</taxon>
        <taxon>Bacillati</taxon>
        <taxon>Cyanobacteriota</taxon>
        <taxon>Cyanophyceae</taxon>
        <taxon>Synechococcales</taxon>
        <taxon>Coelosphaeriaceae</taxon>
        <taxon>Woronichinia</taxon>
    </lineage>
</organism>
<comment type="cofactor">
    <cofactor evidence="8">
        <name>a divalent metal cation</name>
        <dbReference type="ChEBI" id="CHEBI:60240"/>
    </cofactor>
    <text evidence="8">Binds 1 divalent metal cation per subunit.</text>
</comment>
<dbReference type="AlphaFoldDB" id="A0A977KU51"/>
<protein>
    <recommendedName>
        <fullName evidence="4 8">2-C-methyl-D-erythritol 2,4-cyclodiphosphate synthase</fullName>
        <shortName evidence="8">MECDP-synthase</shortName>
        <shortName evidence="8">MECPP-synthase</shortName>
        <shortName evidence="8">MECPS</shortName>
        <ecNumber evidence="4 8">4.6.1.12</ecNumber>
    </recommendedName>
</protein>
<comment type="caution">
    <text evidence="8">Lacks conserved residue(s) required for the propagation of feature annotation.</text>
</comment>
<accession>A0A977KU51</accession>
<dbReference type="GO" id="GO:0019288">
    <property type="term" value="P:isopentenyl diphosphate biosynthetic process, methylerythritol 4-phosphate pathway"/>
    <property type="evidence" value="ECO:0007669"/>
    <property type="project" value="UniProtKB-UniRule"/>
</dbReference>
<dbReference type="Gene3D" id="3.30.1330.50">
    <property type="entry name" value="2-C-methyl-D-erythritol 2,4-cyclodiphosphate synthase"/>
    <property type="match status" value="1"/>
</dbReference>
<feature type="binding site" evidence="8">
    <location>
        <begin position="135"/>
        <end position="138"/>
    </location>
    <ligand>
        <name>4-CDP-2-C-methyl-D-erythritol 2-phosphate</name>
        <dbReference type="ChEBI" id="CHEBI:57919"/>
    </ligand>
</feature>
<feature type="binding site" evidence="8">
    <location>
        <begin position="11"/>
        <end position="13"/>
    </location>
    <ligand>
        <name>4-CDP-2-C-methyl-D-erythritol 2-phosphate</name>
        <dbReference type="ChEBI" id="CHEBI:57919"/>
    </ligand>
</feature>
<dbReference type="SUPFAM" id="SSF69765">
    <property type="entry name" value="IpsF-like"/>
    <property type="match status" value="1"/>
</dbReference>
<dbReference type="PROSITE" id="PS01350">
    <property type="entry name" value="ISPF"/>
    <property type="match status" value="1"/>
</dbReference>
<feature type="domain" description="2-C-methyl-D-erythritol 2,4-cyclodiphosphate synthase" evidence="10">
    <location>
        <begin position="4"/>
        <end position="157"/>
    </location>
</feature>
<evidence type="ECO:0000256" key="5">
    <source>
        <dbReference type="ARBA" id="ARBA00022723"/>
    </source>
</evidence>
<sequence length="159" mass="17058">MNSIRIGNGYDIHRLVAGRDLILGGVKIAHHLGLLGHSDADVLTHAIMDALLGALSLGDIGHYFPPTDPQWAGADSLKLLAQVNQLVQDQGWQIGNLDTVIVAEQPKLKPHLPAMREKLSQVLSLEPDQIGIKATTNENLGPVGREEGIAAYSVVLLVK</sequence>
<dbReference type="PANTHER" id="PTHR43181">
    <property type="entry name" value="2-C-METHYL-D-ERYTHRITOL 2,4-CYCLODIPHOSPHATE SYNTHASE, CHLOROPLASTIC"/>
    <property type="match status" value="1"/>
</dbReference>
<comment type="pathway">
    <text evidence="2 8">Isoprenoid biosynthesis; isopentenyl diphosphate biosynthesis via DXP pathway; isopentenyl diphosphate from 1-deoxy-D-xylulose 5-phosphate: step 4/6.</text>
</comment>
<feature type="site" description="Transition state stabilizer" evidence="8">
    <location>
        <position position="136"/>
    </location>
</feature>
<dbReference type="EC" id="4.6.1.12" evidence="4 8"/>
<dbReference type="GO" id="GO:0008685">
    <property type="term" value="F:2-C-methyl-D-erythritol 2,4-cyclodiphosphate synthase activity"/>
    <property type="evidence" value="ECO:0007669"/>
    <property type="project" value="UniProtKB-UniRule"/>
</dbReference>